<dbReference type="InterPro" id="IPR015946">
    <property type="entry name" value="KH_dom-like_a/b"/>
</dbReference>
<dbReference type="PANTHER" id="PTHR35368:SF1">
    <property type="entry name" value="HYDROPEROXIDE REDUCTASE"/>
    <property type="match status" value="1"/>
</dbReference>
<dbReference type="RefSeq" id="WP_269817056.1">
    <property type="nucleotide sequence ID" value="NZ_CP114976.1"/>
</dbReference>
<dbReference type="KEGG" id="dce:O6P33_06865"/>
<evidence type="ECO:0000313" key="1">
    <source>
        <dbReference type="EMBL" id="WBE24115.1"/>
    </source>
</evidence>
<dbReference type="AlphaFoldDB" id="A0AAF0AI52"/>
<dbReference type="Pfam" id="PF02566">
    <property type="entry name" value="OsmC"/>
    <property type="match status" value="1"/>
</dbReference>
<organism evidence="1 2">
    <name type="scientific">Denitrificimonas caeni</name>
    <dbReference type="NCBI Taxonomy" id="521720"/>
    <lineage>
        <taxon>Bacteria</taxon>
        <taxon>Pseudomonadati</taxon>
        <taxon>Pseudomonadota</taxon>
        <taxon>Gammaproteobacteria</taxon>
        <taxon>Pseudomonadales</taxon>
        <taxon>Pseudomonadaceae</taxon>
        <taxon>Denitrificimonas</taxon>
    </lineage>
</organism>
<accession>A0AAF0AI52</accession>
<sequence>MAIKTLRATGHMGAGMTIEIMCGEHKVYMDQPKNAGGADLGPAPPELVLAAYAGCVGSLGRIIAFQDKINLRGMTFEVEADYDPDCLLGRETTARAGFQEMRLKVNIDADLDDAAKQAFLEKIEERCPVGDNLINATKLVTVLAK</sequence>
<dbReference type="Gene3D" id="3.30.300.20">
    <property type="match status" value="1"/>
</dbReference>
<dbReference type="SUPFAM" id="SSF82784">
    <property type="entry name" value="OsmC-like"/>
    <property type="match status" value="1"/>
</dbReference>
<protein>
    <submittedName>
        <fullName evidence="1">OsmC family protein</fullName>
    </submittedName>
</protein>
<dbReference type="PANTHER" id="PTHR35368">
    <property type="entry name" value="HYDROPEROXIDE REDUCTASE"/>
    <property type="match status" value="1"/>
</dbReference>
<dbReference type="InterPro" id="IPR052924">
    <property type="entry name" value="OsmC/Ohr_hydroprdx_reductase"/>
</dbReference>
<reference evidence="1 2" key="1">
    <citation type="submission" date="2022-12" db="EMBL/GenBank/DDBJ databases">
        <title>Coexistence and Characterization of a Novel Tigecycline Resistance gene tet(X) variant and blaNDM-1 in a Pseudomonas caeni Isolate of Chicken Origin.</title>
        <authorList>
            <person name="Lu X."/>
            <person name="Zhang L."/>
            <person name="Li R."/>
            <person name="Wang Z."/>
        </authorList>
    </citation>
    <scope>NUCLEOTIDE SEQUENCE [LARGE SCALE GENOMIC DNA]</scope>
    <source>
        <strain evidence="1 2">CE14</strain>
    </source>
</reference>
<dbReference type="InterPro" id="IPR003718">
    <property type="entry name" value="OsmC/Ohr_fam"/>
</dbReference>
<name>A0AAF0AI52_9GAMM</name>
<proteinExistence type="predicted"/>
<dbReference type="EMBL" id="CP114976">
    <property type="protein sequence ID" value="WBE24115.1"/>
    <property type="molecule type" value="Genomic_DNA"/>
</dbReference>
<dbReference type="Proteomes" id="UP001212189">
    <property type="component" value="Chromosome"/>
</dbReference>
<evidence type="ECO:0000313" key="2">
    <source>
        <dbReference type="Proteomes" id="UP001212189"/>
    </source>
</evidence>
<gene>
    <name evidence="1" type="ORF">O6P33_06865</name>
</gene>
<dbReference type="InterPro" id="IPR036102">
    <property type="entry name" value="OsmC/Ohrsf"/>
</dbReference>
<keyword evidence="2" id="KW-1185">Reference proteome</keyword>